<dbReference type="InterPro" id="IPR012093">
    <property type="entry name" value="Pirin"/>
</dbReference>
<dbReference type="CDD" id="cd02909">
    <property type="entry name" value="cupin_pirin_N"/>
    <property type="match status" value="1"/>
</dbReference>
<keyword evidence="2" id="KW-0479">Metal-binding</keyword>
<dbReference type="Pfam" id="PF02678">
    <property type="entry name" value="Pirin"/>
    <property type="match status" value="1"/>
</dbReference>
<name>A0A7Y3W5Q4_9PROT</name>
<evidence type="ECO:0000256" key="1">
    <source>
        <dbReference type="ARBA" id="ARBA00008416"/>
    </source>
</evidence>
<dbReference type="PIRSF" id="PIRSF006232">
    <property type="entry name" value="Pirin"/>
    <property type="match status" value="1"/>
</dbReference>
<accession>A0A7Y3W5Q4</accession>
<evidence type="ECO:0000313" key="6">
    <source>
        <dbReference type="EMBL" id="NNU16567.1"/>
    </source>
</evidence>
<dbReference type="Pfam" id="PF05726">
    <property type="entry name" value="Pirin_C"/>
    <property type="match status" value="1"/>
</dbReference>
<comment type="similarity">
    <text evidence="1 3">Belongs to the pirin family.</text>
</comment>
<dbReference type="PANTHER" id="PTHR13903:SF8">
    <property type="entry name" value="PIRIN"/>
    <property type="match status" value="1"/>
</dbReference>
<comment type="caution">
    <text evidence="6">The sequence shown here is derived from an EMBL/GenBank/DDBJ whole genome shotgun (WGS) entry which is preliminary data.</text>
</comment>
<dbReference type="Gene3D" id="2.60.120.10">
    <property type="entry name" value="Jelly Rolls"/>
    <property type="match status" value="2"/>
</dbReference>
<evidence type="ECO:0000313" key="7">
    <source>
        <dbReference type="Proteomes" id="UP000536835"/>
    </source>
</evidence>
<keyword evidence="7" id="KW-1185">Reference proteome</keyword>
<keyword evidence="2" id="KW-0408">Iron</keyword>
<organism evidence="6 7">
    <name type="scientific">Parvularcula mediterranea</name>
    <dbReference type="NCBI Taxonomy" id="2732508"/>
    <lineage>
        <taxon>Bacteria</taxon>
        <taxon>Pseudomonadati</taxon>
        <taxon>Pseudomonadota</taxon>
        <taxon>Alphaproteobacteria</taxon>
        <taxon>Parvularculales</taxon>
        <taxon>Parvularculaceae</taxon>
        <taxon>Parvularcula</taxon>
    </lineage>
</organism>
<dbReference type="PANTHER" id="PTHR13903">
    <property type="entry name" value="PIRIN-RELATED"/>
    <property type="match status" value="1"/>
</dbReference>
<sequence>MTTHDLTHSEDLATRIVPRARDLGGFSVRRALPSPQRQMVGPFIFFDQMGPADFKPSDKGIDVRPHPHIGLATVTYLFQGKIRHRDSLGTTQDIEPGAVNWMTAGKGITHSERTPEDLQGTAYGMFGIQTWIALPKDKEEMDPAFIHHGKDALPTLDGDGLHGKLILGDAYGASSPVETASDTFYADVTIAPGTKLPLPDNQEDRGIYVVQGSVELADKQIGEAEMLVFGDGPQAVKAGPDGARVMVFGGGVMDGPRHIWWNFVASDKDMIEAAKADWKKEGHGRFTLPPNDDQEFIPID</sequence>
<dbReference type="RefSeq" id="WP_173199150.1">
    <property type="nucleotide sequence ID" value="NZ_JABFCX010000003.1"/>
</dbReference>
<feature type="binding site" evidence="2">
    <location>
        <position position="112"/>
    </location>
    <ligand>
        <name>Fe cation</name>
        <dbReference type="ChEBI" id="CHEBI:24875"/>
    </ligand>
</feature>
<reference evidence="6 7" key="1">
    <citation type="submission" date="2020-05" db="EMBL/GenBank/DDBJ databases">
        <title>Parvularcula mediterraneae sp. nov., isolated from polypropylene straw from shallow seawater of the seashore of Laganas in Zakynthos island, Greece.</title>
        <authorList>
            <person name="Szabo I."/>
            <person name="Al-Omari J."/>
            <person name="Rado J."/>
            <person name="Szerdahelyi G.S."/>
        </authorList>
    </citation>
    <scope>NUCLEOTIDE SEQUENCE [LARGE SCALE GENOMIC DNA]</scope>
    <source>
        <strain evidence="6 7">ZS-1/3</strain>
    </source>
</reference>
<feature type="domain" description="Pirin C-terminal" evidence="5">
    <location>
        <begin position="185"/>
        <end position="281"/>
    </location>
</feature>
<comment type="cofactor">
    <cofactor evidence="2">
        <name>Fe cation</name>
        <dbReference type="ChEBI" id="CHEBI:24875"/>
    </cofactor>
    <text evidence="2">Binds 1 Fe cation per subunit.</text>
</comment>
<dbReference type="Proteomes" id="UP000536835">
    <property type="component" value="Unassembled WGS sequence"/>
</dbReference>
<dbReference type="EMBL" id="JABFCX010000003">
    <property type="protein sequence ID" value="NNU16567.1"/>
    <property type="molecule type" value="Genomic_DNA"/>
</dbReference>
<dbReference type="InterPro" id="IPR014710">
    <property type="entry name" value="RmlC-like_jellyroll"/>
</dbReference>
<dbReference type="InterPro" id="IPR011051">
    <property type="entry name" value="RmlC_Cupin_sf"/>
</dbReference>
<dbReference type="InterPro" id="IPR003829">
    <property type="entry name" value="Pirin_N_dom"/>
</dbReference>
<dbReference type="InterPro" id="IPR008778">
    <property type="entry name" value="Pirin_C_dom"/>
</dbReference>
<dbReference type="SUPFAM" id="SSF51182">
    <property type="entry name" value="RmlC-like cupins"/>
    <property type="match status" value="1"/>
</dbReference>
<evidence type="ECO:0000259" key="4">
    <source>
        <dbReference type="Pfam" id="PF02678"/>
    </source>
</evidence>
<gene>
    <name evidence="6" type="ORF">HK107_09565</name>
</gene>
<dbReference type="GO" id="GO:0046872">
    <property type="term" value="F:metal ion binding"/>
    <property type="evidence" value="ECO:0007669"/>
    <property type="project" value="UniProtKB-KW"/>
</dbReference>
<evidence type="ECO:0000256" key="3">
    <source>
        <dbReference type="RuleBase" id="RU003457"/>
    </source>
</evidence>
<feature type="domain" description="Pirin N-terminal" evidence="4">
    <location>
        <begin position="26"/>
        <end position="132"/>
    </location>
</feature>
<dbReference type="CDD" id="cd02247">
    <property type="entry name" value="cupin_pirin_C"/>
    <property type="match status" value="1"/>
</dbReference>
<protein>
    <submittedName>
        <fullName evidence="6">Pirin family protein</fullName>
    </submittedName>
</protein>
<proteinExistence type="inferred from homology"/>
<evidence type="ECO:0000256" key="2">
    <source>
        <dbReference type="PIRSR" id="PIRSR006232-1"/>
    </source>
</evidence>
<dbReference type="AlphaFoldDB" id="A0A7Y3W5Q4"/>
<evidence type="ECO:0000259" key="5">
    <source>
        <dbReference type="Pfam" id="PF05726"/>
    </source>
</evidence>
<feature type="binding site" evidence="2">
    <location>
        <position position="110"/>
    </location>
    <ligand>
        <name>Fe cation</name>
        <dbReference type="ChEBI" id="CHEBI:24875"/>
    </ligand>
</feature>
<feature type="binding site" evidence="2">
    <location>
        <position position="68"/>
    </location>
    <ligand>
        <name>Fe cation</name>
        <dbReference type="ChEBI" id="CHEBI:24875"/>
    </ligand>
</feature>
<feature type="binding site" evidence="2">
    <location>
        <position position="66"/>
    </location>
    <ligand>
        <name>Fe cation</name>
        <dbReference type="ChEBI" id="CHEBI:24875"/>
    </ligand>
</feature>